<accession>I0KW48</accession>
<dbReference type="Proteomes" id="UP000003448">
    <property type="component" value="Unassembled WGS sequence"/>
</dbReference>
<name>I0KW48_9ACTN</name>
<dbReference type="STRING" id="1150864.MILUP08_40706"/>
<dbReference type="EMBL" id="CAIE01000010">
    <property type="protein sequence ID" value="CCH15795.1"/>
    <property type="molecule type" value="Genomic_DNA"/>
</dbReference>
<protein>
    <submittedName>
        <fullName evidence="1">Uncharacterized protein</fullName>
    </submittedName>
</protein>
<reference evidence="2" key="1">
    <citation type="journal article" date="2012" name="J. Bacteriol.">
        <title>Genome Sequence of Micromonospora lupini Lupac 08, Isolated from Root Nodules of Lupinus angustifolius.</title>
        <authorList>
            <person name="Alonso-Vega P."/>
            <person name="Normand P."/>
            <person name="Bacigalupe R."/>
            <person name="Pujic P."/>
            <person name="Lajus A."/>
            <person name="Vallenet D."/>
            <person name="Carro L."/>
            <person name="Coll P."/>
            <person name="Trujillo M.E."/>
        </authorList>
    </citation>
    <scope>NUCLEOTIDE SEQUENCE [LARGE SCALE GENOMIC DNA]</scope>
    <source>
        <strain evidence="2">Lupac 08</strain>
    </source>
</reference>
<proteinExistence type="predicted"/>
<evidence type="ECO:0000313" key="1">
    <source>
        <dbReference type="EMBL" id="CCH15795.1"/>
    </source>
</evidence>
<evidence type="ECO:0000313" key="2">
    <source>
        <dbReference type="Proteomes" id="UP000003448"/>
    </source>
</evidence>
<organism evidence="1 2">
    <name type="scientific">Micromonospora lupini str. Lupac 08</name>
    <dbReference type="NCBI Taxonomy" id="1150864"/>
    <lineage>
        <taxon>Bacteria</taxon>
        <taxon>Bacillati</taxon>
        <taxon>Actinomycetota</taxon>
        <taxon>Actinomycetes</taxon>
        <taxon>Micromonosporales</taxon>
        <taxon>Micromonosporaceae</taxon>
        <taxon>Micromonospora</taxon>
    </lineage>
</organism>
<comment type="caution">
    <text evidence="1">The sequence shown here is derived from an EMBL/GenBank/DDBJ whole genome shotgun (WGS) entry which is preliminary data.</text>
</comment>
<dbReference type="AlphaFoldDB" id="I0KW48"/>
<gene>
    <name evidence="1" type="ORF">MILUP08_40706</name>
</gene>
<keyword evidence="2" id="KW-1185">Reference proteome</keyword>
<sequence length="44" mass="5149">MAHWRVGSLGMTCREHRLSKIAKDFEEYFWMAATCGRRIACTPM</sequence>